<feature type="region of interest" description="Disordered" evidence="1">
    <location>
        <begin position="68"/>
        <end position="325"/>
    </location>
</feature>
<protein>
    <submittedName>
        <fullName evidence="2">Predicted protein</fullName>
    </submittedName>
</protein>
<dbReference type="GeneID" id="13287935"/>
<feature type="compositionally biased region" description="Low complexity" evidence="1">
    <location>
        <begin position="292"/>
        <end position="304"/>
    </location>
</feature>
<evidence type="ECO:0000313" key="3">
    <source>
        <dbReference type="Proteomes" id="UP000002668"/>
    </source>
</evidence>
<dbReference type="InParanoid" id="E4ZK68"/>
<feature type="compositionally biased region" description="Acidic residues" evidence="1">
    <location>
        <begin position="173"/>
        <end position="187"/>
    </location>
</feature>
<dbReference type="RefSeq" id="XP_003835028.1">
    <property type="nucleotide sequence ID" value="XM_003834980.1"/>
</dbReference>
<dbReference type="OrthoDB" id="3801471at2759"/>
<dbReference type="AlphaFoldDB" id="E4ZK68"/>
<dbReference type="HOGENOM" id="CLU_729560_0_0_1"/>
<name>E4ZK68_LEPMJ</name>
<reference evidence="3" key="1">
    <citation type="journal article" date="2011" name="Nat. Commun.">
        <title>Effector diversification within compartments of the Leptosphaeria maculans genome affected by Repeat-Induced Point mutations.</title>
        <authorList>
            <person name="Rouxel T."/>
            <person name="Grandaubert J."/>
            <person name="Hane J.K."/>
            <person name="Hoede C."/>
            <person name="van de Wouw A.P."/>
            <person name="Couloux A."/>
            <person name="Dominguez V."/>
            <person name="Anthouard V."/>
            <person name="Bally P."/>
            <person name="Bourras S."/>
            <person name="Cozijnsen A.J."/>
            <person name="Ciuffetti L.M."/>
            <person name="Degrave A."/>
            <person name="Dilmaghani A."/>
            <person name="Duret L."/>
            <person name="Fudal I."/>
            <person name="Goodwin S.B."/>
            <person name="Gout L."/>
            <person name="Glaser N."/>
            <person name="Linglin J."/>
            <person name="Kema G.H.J."/>
            <person name="Lapalu N."/>
            <person name="Lawrence C.B."/>
            <person name="May K."/>
            <person name="Meyer M."/>
            <person name="Ollivier B."/>
            <person name="Poulain J."/>
            <person name="Schoch C.L."/>
            <person name="Simon A."/>
            <person name="Spatafora J.W."/>
            <person name="Stachowiak A."/>
            <person name="Turgeon B.G."/>
            <person name="Tyler B.M."/>
            <person name="Vincent D."/>
            <person name="Weissenbach J."/>
            <person name="Amselem J."/>
            <person name="Quesneville H."/>
            <person name="Oliver R.P."/>
            <person name="Wincker P."/>
            <person name="Balesdent M.-H."/>
            <person name="Howlett B.J."/>
        </authorList>
    </citation>
    <scope>NUCLEOTIDE SEQUENCE [LARGE SCALE GENOMIC DNA]</scope>
    <source>
        <strain evidence="3">JN3 / isolate v23.1.3 / race Av1-4-5-6-7-8</strain>
    </source>
</reference>
<sequence length="388" mass="42096">MYHIPRPEGTPFSVKGAAQLKSPTAMAGCTASPVRPSTAHSTIRTVPPSPPLSITGALAVDFADYPAKARGDVSPDSQKAPLDAEGSRGEHIGSVAEHVTNPENECGDKGSSFSSPGTVLRRSLVGSGRSPSKVRSRSHSPRRQPGVPIANSSHLAHMVQDQRAADSTWYSTTEDEIDNNDDSDERDAPETPTPMSREQRMQAYTPLGVKPLFSNGRERKQHSGDSVYKATRPKDQSTLTLHHKQAHFQPDFHQKSKPHLGHTVSGVRIRKRFPGATEEQARDSVHNPPPQSSTRNISSSARSNLSGGTAESRRSVFSTPGRDEMERKKALVEIDEGPFAKAVSMQDLAMRRRQVSGMSGDGVESGERGGKKKMWKKGCGMSDRCCIM</sequence>
<dbReference type="VEuPathDB" id="FungiDB:LEMA_P071710.1"/>
<keyword evidence="3" id="KW-1185">Reference proteome</keyword>
<evidence type="ECO:0000256" key="1">
    <source>
        <dbReference type="SAM" id="MobiDB-lite"/>
    </source>
</evidence>
<dbReference type="eggNOG" id="ENOG502T667">
    <property type="taxonomic scope" value="Eukaryota"/>
</dbReference>
<dbReference type="OMA" id="MSTHFRP"/>
<accession>E4ZK68</accession>
<feature type="compositionally biased region" description="Basic residues" evidence="1">
    <location>
        <begin position="132"/>
        <end position="142"/>
    </location>
</feature>
<feature type="region of interest" description="Disordered" evidence="1">
    <location>
        <begin position="24"/>
        <end position="55"/>
    </location>
</feature>
<dbReference type="Proteomes" id="UP000002668">
    <property type="component" value="Genome"/>
</dbReference>
<dbReference type="EMBL" id="FP929072">
    <property type="protein sequence ID" value="CBX91663.1"/>
    <property type="molecule type" value="Genomic_DNA"/>
</dbReference>
<organism evidence="3">
    <name type="scientific">Leptosphaeria maculans (strain JN3 / isolate v23.1.3 / race Av1-4-5-6-7-8)</name>
    <name type="common">Blackleg fungus</name>
    <name type="synonym">Phoma lingam</name>
    <dbReference type="NCBI Taxonomy" id="985895"/>
    <lineage>
        <taxon>Eukaryota</taxon>
        <taxon>Fungi</taxon>
        <taxon>Dikarya</taxon>
        <taxon>Ascomycota</taxon>
        <taxon>Pezizomycotina</taxon>
        <taxon>Dothideomycetes</taxon>
        <taxon>Pleosporomycetidae</taxon>
        <taxon>Pleosporales</taxon>
        <taxon>Pleosporineae</taxon>
        <taxon>Leptosphaeriaceae</taxon>
        <taxon>Plenodomus</taxon>
        <taxon>Plenodomus lingam/Leptosphaeria maculans species complex</taxon>
    </lineage>
</organism>
<feature type="region of interest" description="Disordered" evidence="1">
    <location>
        <begin position="352"/>
        <end position="377"/>
    </location>
</feature>
<gene>
    <name evidence="2" type="ORF">LEMA_P071710.1</name>
</gene>
<proteinExistence type="predicted"/>
<evidence type="ECO:0000313" key="2">
    <source>
        <dbReference type="EMBL" id="CBX91663.1"/>
    </source>
</evidence>